<protein>
    <submittedName>
        <fullName evidence="1">Uncharacterized protein</fullName>
    </submittedName>
</protein>
<comment type="caution">
    <text evidence="1">The sequence shown here is derived from an EMBL/GenBank/DDBJ whole genome shotgun (WGS) entry which is preliminary data.</text>
</comment>
<sequence>MNLVDRIPLFNGIIVLALIDKTTQTLTNQIMQTQTIATKRAAQDVGQRISVELSDYLKSGFKQRFPEEKTAVYLSKETILKSFEHSDKISGIRFMYGFENADDPESRVLLLMPCNITSMHLSIPNIMVEYKGYLTDKGTWVSLERSWELLYNHTLRFSAYYPHHNYNKIMRGSFIGIRSLLSLLDTEGCVGINFNFGYDDTISDISIKNKPVFEAVNSWGDGLDVFDFTMPCPPTCSPTDPRSVGHHTENISKSYSHPDSLNLNTHFRDEYLLKYNDNGPLVEMYYSVSPAISEKLNAVLDSNSIEGHAHRLQIQDFNNLVNTGNYGEAKIVFERIVKEMMDIYLFQ</sequence>
<dbReference type="EMBL" id="JXRA01000111">
    <property type="protein sequence ID" value="KIO75192.1"/>
    <property type="molecule type" value="Genomic_DNA"/>
</dbReference>
<organism evidence="1 2">
    <name type="scientific">Pedobacter lusitanus</name>
    <dbReference type="NCBI Taxonomy" id="1503925"/>
    <lineage>
        <taxon>Bacteria</taxon>
        <taxon>Pseudomonadati</taxon>
        <taxon>Bacteroidota</taxon>
        <taxon>Sphingobacteriia</taxon>
        <taxon>Sphingobacteriales</taxon>
        <taxon>Sphingobacteriaceae</taxon>
        <taxon>Pedobacter</taxon>
    </lineage>
</organism>
<gene>
    <name evidence="1" type="ORF">TH53_21920</name>
</gene>
<evidence type="ECO:0000313" key="1">
    <source>
        <dbReference type="EMBL" id="KIO75192.1"/>
    </source>
</evidence>
<keyword evidence="2" id="KW-1185">Reference proteome</keyword>
<reference evidence="1 2" key="1">
    <citation type="submission" date="2015-01" db="EMBL/GenBank/DDBJ databases">
        <title>Draft genome sequence of Pedobacter sp. NL19 isolated from sludge of an effluent treatment pond in an abandoned uranium mine.</title>
        <authorList>
            <person name="Santos T."/>
            <person name="Caetano T."/>
            <person name="Covas C."/>
            <person name="Cruz A."/>
            <person name="Mendo S."/>
        </authorList>
    </citation>
    <scope>NUCLEOTIDE SEQUENCE [LARGE SCALE GENOMIC DNA]</scope>
    <source>
        <strain evidence="1 2">NL19</strain>
    </source>
</reference>
<evidence type="ECO:0000313" key="2">
    <source>
        <dbReference type="Proteomes" id="UP000032049"/>
    </source>
</evidence>
<accession>A0A0D0GCX7</accession>
<dbReference type="Proteomes" id="UP000032049">
    <property type="component" value="Unassembled WGS sequence"/>
</dbReference>
<dbReference type="AlphaFoldDB" id="A0A0D0GCX7"/>
<name>A0A0D0GCX7_9SPHI</name>
<proteinExistence type="predicted"/>